<dbReference type="Proteomes" id="UP000746612">
    <property type="component" value="Unassembled WGS sequence"/>
</dbReference>
<proteinExistence type="predicted"/>
<feature type="compositionally biased region" description="Basic and acidic residues" evidence="1">
    <location>
        <begin position="443"/>
        <end position="463"/>
    </location>
</feature>
<reference evidence="2" key="1">
    <citation type="submission" date="2021-03" db="EMBL/GenBank/DDBJ databases">
        <authorList>
            <person name="Alouane T."/>
            <person name="Langin T."/>
            <person name="Bonhomme L."/>
        </authorList>
    </citation>
    <scope>NUCLEOTIDE SEQUENCE</scope>
    <source>
        <strain evidence="2">MDC_Fg202</strain>
    </source>
</reference>
<organism evidence="2 3">
    <name type="scientific">Gibberella zeae</name>
    <name type="common">Wheat head blight fungus</name>
    <name type="synonym">Fusarium graminearum</name>
    <dbReference type="NCBI Taxonomy" id="5518"/>
    <lineage>
        <taxon>Eukaryota</taxon>
        <taxon>Fungi</taxon>
        <taxon>Dikarya</taxon>
        <taxon>Ascomycota</taxon>
        <taxon>Pezizomycotina</taxon>
        <taxon>Sordariomycetes</taxon>
        <taxon>Hypocreomycetidae</taxon>
        <taxon>Hypocreales</taxon>
        <taxon>Nectriaceae</taxon>
        <taxon>Fusarium</taxon>
    </lineage>
</organism>
<evidence type="ECO:0000256" key="1">
    <source>
        <dbReference type="SAM" id="MobiDB-lite"/>
    </source>
</evidence>
<gene>
    <name evidence="2" type="ORF">MDCFG202_LOCUS518634</name>
</gene>
<evidence type="ECO:0000313" key="2">
    <source>
        <dbReference type="EMBL" id="CAG2006285.1"/>
    </source>
</evidence>
<comment type="caution">
    <text evidence="2">The sequence shown here is derived from an EMBL/GenBank/DDBJ whole genome shotgun (WGS) entry which is preliminary data.</text>
</comment>
<dbReference type="AlphaFoldDB" id="A0A9N8RN75"/>
<accession>A0A9N8RN75</accession>
<feature type="compositionally biased region" description="Acidic residues" evidence="1">
    <location>
        <begin position="418"/>
        <end position="442"/>
    </location>
</feature>
<protein>
    <submittedName>
        <fullName evidence="2">Uncharacterized protein</fullName>
    </submittedName>
</protein>
<feature type="region of interest" description="Disordered" evidence="1">
    <location>
        <begin position="418"/>
        <end position="463"/>
    </location>
</feature>
<dbReference type="EMBL" id="CAJPIJ010000184">
    <property type="protein sequence ID" value="CAG2006285.1"/>
    <property type="molecule type" value="Genomic_DNA"/>
</dbReference>
<sequence length="463" mass="53491">MASYYPEGECYFVRSSLRLPNGWNAENRNHFYSHFLIEYYWNGWVTTGSQSRHHTRSQWRHGTPSGLNNTRYGDWDRFWVGESKTNNPTNMTAIHSHPNSLNWNECRDLNGGGPRKYILRPIQIQSDDAEWLWIDATIPLRAIYFPVAHTSDEAFPNMCTYVVIDFRHRDTTLITNYLGGFATWYPTTSHGGLGRRDNVTWGFHMPDIIAYLTIPHKLRNPDYRVFHSKRWSDDLVVSATSSIHWRSNAAVLHHPHFFRQIDFADVLSATFGVEVGWRPYEPSRFLRDLLISLVDLGLGFIPGVGPILSVAFGIAVQLLEDPESFSHENILNINQTAMDELTRSSRKHRKYLAPDFMGKGRGRQALVPLSDDERASRQKYGEELNQKLTKELNPQVVIRSLLDQELLLYGAVSLNGVVEEEEQTELETVSAEEEEEEEEEKEKEEKEKEKEEKEGDVESKKDE</sequence>
<evidence type="ECO:0000313" key="3">
    <source>
        <dbReference type="Proteomes" id="UP000746612"/>
    </source>
</evidence>
<name>A0A9N8RN75_GIBZA</name>